<dbReference type="InterPro" id="IPR036412">
    <property type="entry name" value="HAD-like_sf"/>
</dbReference>
<dbReference type="Proteomes" id="UP000593735">
    <property type="component" value="Chromosome"/>
</dbReference>
<gene>
    <name evidence="1" type="ORF">INP52_05675</name>
</gene>
<keyword evidence="1" id="KW-0378">Hydrolase</keyword>
<evidence type="ECO:0000313" key="2">
    <source>
        <dbReference type="Proteomes" id="UP000593735"/>
    </source>
</evidence>
<dbReference type="Pfam" id="PF08282">
    <property type="entry name" value="Hydrolase_3"/>
    <property type="match status" value="1"/>
</dbReference>
<proteinExistence type="predicted"/>
<dbReference type="KEGG" id="tio:INP52_05675"/>
<dbReference type="InterPro" id="IPR023214">
    <property type="entry name" value="HAD_sf"/>
</dbReference>
<dbReference type="InterPro" id="IPR006379">
    <property type="entry name" value="HAD-SF_hydro_IIB"/>
</dbReference>
<dbReference type="Gene3D" id="3.30.1240.10">
    <property type="match status" value="1"/>
</dbReference>
<name>A0A7S7M713_9ACTN</name>
<dbReference type="PANTHER" id="PTHR10000:SF25">
    <property type="entry name" value="PHOSPHATASE YKRA-RELATED"/>
    <property type="match status" value="1"/>
</dbReference>
<dbReference type="EMBL" id="CP063767">
    <property type="protein sequence ID" value="QOY59934.1"/>
    <property type="molecule type" value="Genomic_DNA"/>
</dbReference>
<dbReference type="PANTHER" id="PTHR10000">
    <property type="entry name" value="PHOSPHOSERINE PHOSPHATASE"/>
    <property type="match status" value="1"/>
</dbReference>
<dbReference type="GO" id="GO:0016791">
    <property type="term" value="F:phosphatase activity"/>
    <property type="evidence" value="ECO:0007669"/>
    <property type="project" value="UniProtKB-ARBA"/>
</dbReference>
<dbReference type="NCBIfam" id="TIGR01484">
    <property type="entry name" value="HAD-SF-IIB"/>
    <property type="match status" value="1"/>
</dbReference>
<keyword evidence="2" id="KW-1185">Reference proteome</keyword>
<evidence type="ECO:0000313" key="1">
    <source>
        <dbReference type="EMBL" id="QOY59934.1"/>
    </source>
</evidence>
<sequence length="284" mass="30987">MSDRRVVFLDVDGTITTYENVIPASARRAIGQARSRGHKVLMCTGRSKAENPPELWSVGFDGMIGGNGSYVEVEGEVVMHQVLTAGQCRRIVDWCHARSHEFYLETNDGLFVSERFREASGPVLRAYARSRGTEAPEGAETELHGSVYGGELYRDDVNKVSFILSDYQDYLDAREAFADMRVGTWGGRGEKALFADVGLADVDKARAVRMAAEHLGVRISDTIAMGDAKVDIPMLEACGVGVAMGSGGEEIRAMADYVTTDVDKDGLCHAFRHLGLIGDPFLEN</sequence>
<organism evidence="1 2">
    <name type="scientific">Thermophilibacter immobilis</name>
    <dbReference type="NCBI Taxonomy" id="2779519"/>
    <lineage>
        <taxon>Bacteria</taxon>
        <taxon>Bacillati</taxon>
        <taxon>Actinomycetota</taxon>
        <taxon>Coriobacteriia</taxon>
        <taxon>Coriobacteriales</taxon>
        <taxon>Atopobiaceae</taxon>
        <taxon>Thermophilibacter</taxon>
    </lineage>
</organism>
<dbReference type="GO" id="GO:0005829">
    <property type="term" value="C:cytosol"/>
    <property type="evidence" value="ECO:0007669"/>
    <property type="project" value="TreeGrafter"/>
</dbReference>
<dbReference type="GO" id="GO:0000287">
    <property type="term" value="F:magnesium ion binding"/>
    <property type="evidence" value="ECO:0007669"/>
    <property type="project" value="TreeGrafter"/>
</dbReference>
<dbReference type="SUPFAM" id="SSF56784">
    <property type="entry name" value="HAD-like"/>
    <property type="match status" value="1"/>
</dbReference>
<dbReference type="Gene3D" id="3.40.50.1000">
    <property type="entry name" value="HAD superfamily/HAD-like"/>
    <property type="match status" value="1"/>
</dbReference>
<dbReference type="NCBIfam" id="TIGR00099">
    <property type="entry name" value="Cof-subfamily"/>
    <property type="match status" value="1"/>
</dbReference>
<dbReference type="RefSeq" id="WP_194369860.1">
    <property type="nucleotide sequence ID" value="NZ_CP063767.1"/>
</dbReference>
<dbReference type="InterPro" id="IPR000150">
    <property type="entry name" value="Cof"/>
</dbReference>
<reference evidence="1 2" key="1">
    <citation type="submission" date="2020-10" db="EMBL/GenBank/DDBJ databases">
        <title>Olsenella immobilis sp.nov., isolated from the mud in a fermentation cellar used for the production of Chinese strong-flavoured liquor.</title>
        <authorList>
            <person name="Lu L."/>
        </authorList>
    </citation>
    <scope>NUCLEOTIDE SEQUENCE [LARGE SCALE GENOMIC DNA]</scope>
    <source>
        <strain evidence="1 2">LZLJ-2</strain>
    </source>
</reference>
<protein>
    <submittedName>
        <fullName evidence="1">Cof-type HAD-IIB family hydrolase</fullName>
    </submittedName>
</protein>
<dbReference type="AlphaFoldDB" id="A0A7S7M713"/>
<accession>A0A7S7M713</accession>